<feature type="region of interest" description="Disordered" evidence="1">
    <location>
        <begin position="1"/>
        <end position="35"/>
    </location>
</feature>
<name>A0A504TWX2_9HYPH</name>
<dbReference type="EMBL" id="VFYP01000002">
    <property type="protein sequence ID" value="TPP06994.1"/>
    <property type="molecule type" value="Genomic_DNA"/>
</dbReference>
<evidence type="ECO:0000313" key="3">
    <source>
        <dbReference type="EMBL" id="TPP06994.1"/>
    </source>
</evidence>
<reference evidence="3 4" key="1">
    <citation type="submission" date="2019-06" db="EMBL/GenBank/DDBJ databases">
        <title>Rhizobium sp. CL12 isolated from roots of soybean.</title>
        <authorList>
            <person name="Wang C."/>
        </authorList>
    </citation>
    <scope>NUCLEOTIDE SEQUENCE [LARGE SCALE GENOMIC DNA]</scope>
    <source>
        <strain evidence="3 4">CL12</strain>
    </source>
</reference>
<keyword evidence="2" id="KW-0812">Transmembrane</keyword>
<evidence type="ECO:0000256" key="1">
    <source>
        <dbReference type="SAM" id="MobiDB-lite"/>
    </source>
</evidence>
<sequence length="216" mass="23503">MRAFRHQPQAAPPEANLLPPDRARRKLDRNPSRPSGAEVIDAQFVVIREVHKDAPRTQVTEIRSPVAELQARVRTAFVTVESRLQRLSEVSFALIVALAFVSIFSLAGHLAFGGASHPELDARPLDLTHVNLTPQDKNGMRVLLISAIVENRTDREVALPRVRADLLVGGQVIASTYVEPPVASLEGGQSRGLAARLQHPGGKTPELRLSFEDAGA</sequence>
<evidence type="ECO:0008006" key="5">
    <source>
        <dbReference type="Google" id="ProtNLM"/>
    </source>
</evidence>
<dbReference type="RefSeq" id="WP_140829446.1">
    <property type="nucleotide sequence ID" value="NZ_VFYP01000002.1"/>
</dbReference>
<comment type="caution">
    <text evidence="3">The sequence shown here is derived from an EMBL/GenBank/DDBJ whole genome shotgun (WGS) entry which is preliminary data.</text>
</comment>
<dbReference type="Proteomes" id="UP000316429">
    <property type="component" value="Unassembled WGS sequence"/>
</dbReference>
<protein>
    <recommendedName>
        <fullName evidence="5">DUF3426 domain-containing protein</fullName>
    </recommendedName>
</protein>
<proteinExistence type="predicted"/>
<keyword evidence="2" id="KW-0472">Membrane</keyword>
<keyword evidence="2" id="KW-1133">Transmembrane helix</keyword>
<dbReference type="AlphaFoldDB" id="A0A504TWX2"/>
<evidence type="ECO:0000313" key="4">
    <source>
        <dbReference type="Proteomes" id="UP000316429"/>
    </source>
</evidence>
<organism evidence="3 4">
    <name type="scientific">Rhizobium glycinendophyticum</name>
    <dbReference type="NCBI Taxonomy" id="2589807"/>
    <lineage>
        <taxon>Bacteria</taxon>
        <taxon>Pseudomonadati</taxon>
        <taxon>Pseudomonadota</taxon>
        <taxon>Alphaproteobacteria</taxon>
        <taxon>Hyphomicrobiales</taxon>
        <taxon>Rhizobiaceae</taxon>
        <taxon>Rhizobium/Agrobacterium group</taxon>
        <taxon>Rhizobium</taxon>
    </lineage>
</organism>
<dbReference type="OrthoDB" id="8283571at2"/>
<feature type="transmembrane region" description="Helical" evidence="2">
    <location>
        <begin position="92"/>
        <end position="112"/>
    </location>
</feature>
<accession>A0A504TWX2</accession>
<gene>
    <name evidence="3" type="ORF">FJQ55_15115</name>
</gene>
<keyword evidence="4" id="KW-1185">Reference proteome</keyword>
<evidence type="ECO:0000256" key="2">
    <source>
        <dbReference type="SAM" id="Phobius"/>
    </source>
</evidence>